<dbReference type="OMA" id="EFCKVDF"/>
<evidence type="ECO:0000256" key="5">
    <source>
        <dbReference type="SAM" id="Phobius"/>
    </source>
</evidence>
<name>A0A5K1UV89_ENTHI</name>
<dbReference type="Pfam" id="PF06664">
    <property type="entry name" value="WLS-like_TM"/>
    <property type="match status" value="1"/>
</dbReference>
<reference evidence="7 8" key="1">
    <citation type="submission" date="2016-05" db="EMBL/GenBank/DDBJ databases">
        <title>First whole genome sequencing of Entamoeba histolytica HM1:IMSS-clone-6.</title>
        <authorList>
            <person name="Mukherjee Avik.K."/>
            <person name="Izumyama S."/>
            <person name="Nakada-Tsukui K."/>
            <person name="Nozaki T."/>
        </authorList>
    </citation>
    <scope>NUCLEOTIDE SEQUENCE [LARGE SCALE GENOMIC DNA]</scope>
    <source>
        <strain evidence="7 8">HM1:IMSS clone 6</strain>
    </source>
</reference>
<keyword evidence="4 5" id="KW-0472">Membrane</keyword>
<keyword evidence="3 5" id="KW-1133">Transmembrane helix</keyword>
<protein>
    <recommendedName>
        <fullName evidence="6">Wntless-like transmembrane domain-containing protein</fullName>
    </recommendedName>
</protein>
<evidence type="ECO:0000256" key="1">
    <source>
        <dbReference type="ARBA" id="ARBA00004141"/>
    </source>
</evidence>
<dbReference type="VEuPathDB" id="AmoebaDB:KM1_171410"/>
<dbReference type="VEuPathDB" id="AmoebaDB:EHI7A_095530"/>
<dbReference type="InterPro" id="IPR047843">
    <property type="entry name" value="WLS-like_TM"/>
</dbReference>
<evidence type="ECO:0000259" key="6">
    <source>
        <dbReference type="Pfam" id="PF06664"/>
    </source>
</evidence>
<evidence type="ECO:0000256" key="2">
    <source>
        <dbReference type="ARBA" id="ARBA00022692"/>
    </source>
</evidence>
<feature type="transmembrane region" description="Helical" evidence="5">
    <location>
        <begin position="354"/>
        <end position="374"/>
    </location>
</feature>
<accession>A0A5K1UV89</accession>
<feature type="transmembrane region" description="Helical" evidence="5">
    <location>
        <begin position="425"/>
        <end position="445"/>
    </location>
</feature>
<evidence type="ECO:0000256" key="4">
    <source>
        <dbReference type="ARBA" id="ARBA00023136"/>
    </source>
</evidence>
<evidence type="ECO:0000256" key="3">
    <source>
        <dbReference type="ARBA" id="ARBA00022989"/>
    </source>
</evidence>
<feature type="domain" description="Wntless-like transmembrane" evidence="6">
    <location>
        <begin position="209"/>
        <end position="447"/>
    </location>
</feature>
<gene>
    <name evidence="7" type="ORF">CL6EHI_137920</name>
</gene>
<sequence>MEITQPEKKKLGILMNTISLKGILAIAMIFILITGAITIIAIISPKPYIQTKVGLWECSQSTQTFNPNICKGWDSYSTLTSPSTDKNISTSIVVGPFATLNKDVTFGLLLKNVFTSSNMPSFSFKLNLEYSFQPFNDIKLVSTVNYVREVAQNINVECTNGNEFCNVDFSVFKRFGTLTYERFDIFSLSSSSLEKMDQAEFYGTIQTSNSSSTVFEIYWRICLAFGNCVLLCLFFWFLRLYSVFNWALEQHLTALLIYGLILFNNPFCLLEHITGASFFLMVDSFFESFFTGYLMFYILAVFNSVRRPERAKGFIPLIVRAIMAIIISCSAFGSILSIRMTIQSNSKFHSNTLTIFFSVMFLLSIVIYLFWLLFEVIRSFSERRKMSGSNKNRVVIFGIVTFGCIFLLMAVYVGVYFSGYMVSNMFIGLLAYVNLYCFFVAILNLPSLQKQGSNTNGVNIAKLDTEFKVETYDDDDELVVENKNEEGTLEDSVALN</sequence>
<keyword evidence="2 5" id="KW-0812">Transmembrane</keyword>
<feature type="transmembrane region" description="Helical" evidence="5">
    <location>
        <begin position="285"/>
        <end position="305"/>
    </location>
</feature>
<organism evidence="7 8">
    <name type="scientific">Entamoeba histolytica</name>
    <dbReference type="NCBI Taxonomy" id="5759"/>
    <lineage>
        <taxon>Eukaryota</taxon>
        <taxon>Amoebozoa</taxon>
        <taxon>Evosea</taxon>
        <taxon>Archamoebae</taxon>
        <taxon>Mastigamoebida</taxon>
        <taxon>Entamoebidae</taxon>
        <taxon>Entamoeba</taxon>
    </lineage>
</organism>
<dbReference type="Proteomes" id="UP000078387">
    <property type="component" value="Unassembled WGS sequence"/>
</dbReference>
<dbReference type="GO" id="GO:0015643">
    <property type="term" value="F:toxic substance binding"/>
    <property type="evidence" value="ECO:0007669"/>
    <property type="project" value="InterPro"/>
</dbReference>
<dbReference type="PANTHER" id="PTHR31918">
    <property type="entry name" value="TRANSMEMBRANE PROTEIN 181"/>
    <property type="match status" value="1"/>
</dbReference>
<dbReference type="PANTHER" id="PTHR31918:SF1">
    <property type="entry name" value="TRANSMEMBRANE PROTEIN 181"/>
    <property type="match status" value="1"/>
</dbReference>
<evidence type="ECO:0000313" key="8">
    <source>
        <dbReference type="Proteomes" id="UP000078387"/>
    </source>
</evidence>
<feature type="transmembrane region" description="Helical" evidence="5">
    <location>
        <begin position="317"/>
        <end position="342"/>
    </location>
</feature>
<dbReference type="VEuPathDB" id="AmoebaDB:EHI_137920"/>
<dbReference type="InterPro" id="IPR040416">
    <property type="entry name" value="TMEM181"/>
</dbReference>
<comment type="subcellular location">
    <subcellularLocation>
        <location evidence="1">Membrane</location>
        <topology evidence="1">Multi-pass membrane protein</topology>
    </subcellularLocation>
</comment>
<feature type="transmembrane region" description="Helical" evidence="5">
    <location>
        <begin position="217"/>
        <end position="240"/>
    </location>
</feature>
<dbReference type="VEuPathDB" id="AmoebaDB:EHI5A_131750"/>
<evidence type="ECO:0000313" key="7">
    <source>
        <dbReference type="EMBL" id="GAT94242.1"/>
    </source>
</evidence>
<dbReference type="VEuPathDB" id="AmoebaDB:EHI8A_099600"/>
<feature type="transmembrane region" description="Helical" evidence="5">
    <location>
        <begin position="20"/>
        <end position="43"/>
    </location>
</feature>
<dbReference type="EMBL" id="BDEQ01000001">
    <property type="protein sequence ID" value="GAT94242.1"/>
    <property type="molecule type" value="Genomic_DNA"/>
</dbReference>
<feature type="transmembrane region" description="Helical" evidence="5">
    <location>
        <begin position="394"/>
        <end position="419"/>
    </location>
</feature>
<dbReference type="AlphaFoldDB" id="A0A5K1UV89"/>
<feature type="transmembrane region" description="Helical" evidence="5">
    <location>
        <begin position="252"/>
        <end position="273"/>
    </location>
</feature>
<dbReference type="GO" id="GO:0016020">
    <property type="term" value="C:membrane"/>
    <property type="evidence" value="ECO:0007669"/>
    <property type="project" value="UniProtKB-SubCell"/>
</dbReference>
<proteinExistence type="predicted"/>
<comment type="caution">
    <text evidence="7">The sequence shown here is derived from an EMBL/GenBank/DDBJ whole genome shotgun (WGS) entry which is preliminary data.</text>
</comment>